<dbReference type="HOGENOM" id="CLU_050993_4_1_7"/>
<organism evidence="4 5">
    <name type="scientific">Desulfocapsa sulfexigens (strain DSM 10523 / SB164P1)</name>
    <dbReference type="NCBI Taxonomy" id="1167006"/>
    <lineage>
        <taxon>Bacteria</taxon>
        <taxon>Pseudomonadati</taxon>
        <taxon>Thermodesulfobacteriota</taxon>
        <taxon>Desulfobulbia</taxon>
        <taxon>Desulfobulbales</taxon>
        <taxon>Desulfocapsaceae</taxon>
        <taxon>Desulfocapsa</taxon>
    </lineage>
</organism>
<name>M1PCB8_DESSD</name>
<gene>
    <name evidence="4" type="ordered locus">UWK_02732</name>
</gene>
<dbReference type="Proteomes" id="UP000011721">
    <property type="component" value="Chromosome"/>
</dbReference>
<dbReference type="InterPro" id="IPR029039">
    <property type="entry name" value="Flavoprotein-like_sf"/>
</dbReference>
<reference evidence="5" key="1">
    <citation type="journal article" date="2013" name="Stand. Genomic Sci.">
        <title>Complete genome sequence of Desulfocapsa sulfexigens, a marine deltaproteobacterium specialized in disproportionating inorganic sulfur compounds.</title>
        <authorList>
            <person name="Finster K.W."/>
            <person name="Kjeldsen K.U."/>
            <person name="Kube M."/>
            <person name="Reinhardt R."/>
            <person name="Mussmann M."/>
            <person name="Amann R."/>
            <person name="Schreiber L."/>
        </authorList>
    </citation>
    <scope>NUCLEOTIDE SEQUENCE [LARGE SCALE GENOMIC DNA]</scope>
    <source>
        <strain evidence="5">DSM 10523 / SB164P1</strain>
    </source>
</reference>
<evidence type="ECO:0000313" key="4">
    <source>
        <dbReference type="EMBL" id="AGF79267.1"/>
    </source>
</evidence>
<proteinExistence type="predicted"/>
<feature type="domain" description="NADPH-dependent FMN reductase-like" evidence="3">
    <location>
        <begin position="5"/>
        <end position="117"/>
    </location>
</feature>
<dbReference type="SUPFAM" id="SSF52218">
    <property type="entry name" value="Flavoproteins"/>
    <property type="match status" value="1"/>
</dbReference>
<dbReference type="AlphaFoldDB" id="M1PCB8"/>
<dbReference type="Pfam" id="PF03358">
    <property type="entry name" value="FMN_red"/>
    <property type="match status" value="1"/>
</dbReference>
<evidence type="ECO:0000256" key="2">
    <source>
        <dbReference type="ARBA" id="ARBA00022643"/>
    </source>
</evidence>
<keyword evidence="1" id="KW-0285">Flavoprotein</keyword>
<evidence type="ECO:0000256" key="1">
    <source>
        <dbReference type="ARBA" id="ARBA00022630"/>
    </source>
</evidence>
<dbReference type="EMBL" id="CP003985">
    <property type="protein sequence ID" value="AGF79267.1"/>
    <property type="molecule type" value="Genomic_DNA"/>
</dbReference>
<dbReference type="GO" id="GO:0016491">
    <property type="term" value="F:oxidoreductase activity"/>
    <property type="evidence" value="ECO:0007669"/>
    <property type="project" value="InterPro"/>
</dbReference>
<dbReference type="Gene3D" id="3.40.50.360">
    <property type="match status" value="1"/>
</dbReference>
<dbReference type="InterPro" id="IPR051796">
    <property type="entry name" value="ISF_SsuE-like"/>
</dbReference>
<dbReference type="InterPro" id="IPR005025">
    <property type="entry name" value="FMN_Rdtase-like_dom"/>
</dbReference>
<dbReference type="KEGG" id="dsf:UWK_02732"/>
<keyword evidence="2" id="KW-0288">FMN</keyword>
<dbReference type="OrthoDB" id="9805976at2"/>
<dbReference type="PANTHER" id="PTHR43278:SF2">
    <property type="entry name" value="IRON-SULFUR FLAVOPROTEIN"/>
    <property type="match status" value="1"/>
</dbReference>
<accession>M1PCB8</accession>
<dbReference type="eggNOG" id="COG0655">
    <property type="taxonomic scope" value="Bacteria"/>
</dbReference>
<evidence type="ECO:0000313" key="5">
    <source>
        <dbReference type="Proteomes" id="UP000011721"/>
    </source>
</evidence>
<protein>
    <submittedName>
        <fullName evidence="4">NADPH-dependent FMN reductase</fullName>
    </submittedName>
</protein>
<dbReference type="STRING" id="1167006.UWK_02732"/>
<dbReference type="RefSeq" id="WP_015404953.1">
    <property type="nucleotide sequence ID" value="NC_020304.1"/>
</dbReference>
<evidence type="ECO:0000259" key="3">
    <source>
        <dbReference type="Pfam" id="PF03358"/>
    </source>
</evidence>
<keyword evidence="5" id="KW-1185">Reference proteome</keyword>
<sequence length="193" mass="21418">MTHNLFILGSPRKNGNTETLARAVAEGLLQAKNNSVEFVHLSKLKISPCQACGGCSKTGNCIIQDDMTELYDKSDLADRLFFVSPVYFYAMSAQIKLYIDRCQARWSRKYLLGVNYRSEEQRTGHLLSCAATAGEKLFEGSVLTTKCLCDTLDIQYGPSLLLKNMEGRDALKNNPDELTACKTFGTNIALNVE</sequence>
<dbReference type="PANTHER" id="PTHR43278">
    <property type="entry name" value="NAD(P)H-DEPENDENT FMN-CONTAINING OXIDOREDUCTASE YWQN-RELATED"/>
    <property type="match status" value="1"/>
</dbReference>